<gene>
    <name evidence="2" type="ORF">SLS62_008241</name>
</gene>
<protein>
    <recommendedName>
        <fullName evidence="4">SCP domain-containing protein</fullName>
    </recommendedName>
</protein>
<feature type="signal peptide" evidence="1">
    <location>
        <begin position="1"/>
        <end position="19"/>
    </location>
</feature>
<evidence type="ECO:0008006" key="4">
    <source>
        <dbReference type="Google" id="ProtNLM"/>
    </source>
</evidence>
<evidence type="ECO:0000313" key="3">
    <source>
        <dbReference type="Proteomes" id="UP001320420"/>
    </source>
</evidence>
<feature type="chain" id="PRO_5042853005" description="SCP domain-containing protein" evidence="1">
    <location>
        <begin position="20"/>
        <end position="215"/>
    </location>
</feature>
<dbReference type="AlphaFoldDB" id="A0AAN9UKR8"/>
<keyword evidence="3" id="KW-1185">Reference proteome</keyword>
<evidence type="ECO:0000256" key="1">
    <source>
        <dbReference type="SAM" id="SignalP"/>
    </source>
</evidence>
<sequence length="215" mass="23599">MKCFTPLLLLQISLPFAICKAISGRGLMLPADAPQGLLMWTETDSFTNYTVHPFPETYNETDISDSVRNGSGVKHIGPRLNPLPISKTGCSPLNKLTADDAMEATWRLKMHCDIRTRHAIEIGARNILALHQGAGWAYVCNWAGSPNFNRCDGMEVLEAMDTIDRTCGPAAVGWVLMDQWAKSYGREVDTVEICPGICRVGMCGMISSDKANGEY</sequence>
<dbReference type="EMBL" id="JAKJXP020000075">
    <property type="protein sequence ID" value="KAK7749272.1"/>
    <property type="molecule type" value="Genomic_DNA"/>
</dbReference>
<keyword evidence="1" id="KW-0732">Signal</keyword>
<organism evidence="2 3">
    <name type="scientific">Diatrype stigma</name>
    <dbReference type="NCBI Taxonomy" id="117547"/>
    <lineage>
        <taxon>Eukaryota</taxon>
        <taxon>Fungi</taxon>
        <taxon>Dikarya</taxon>
        <taxon>Ascomycota</taxon>
        <taxon>Pezizomycotina</taxon>
        <taxon>Sordariomycetes</taxon>
        <taxon>Xylariomycetidae</taxon>
        <taxon>Xylariales</taxon>
        <taxon>Diatrypaceae</taxon>
        <taxon>Diatrype</taxon>
    </lineage>
</organism>
<evidence type="ECO:0000313" key="2">
    <source>
        <dbReference type="EMBL" id="KAK7749272.1"/>
    </source>
</evidence>
<reference evidence="2 3" key="1">
    <citation type="submission" date="2024-02" db="EMBL/GenBank/DDBJ databases">
        <title>De novo assembly and annotation of 12 fungi associated with fruit tree decline syndrome in Ontario, Canada.</title>
        <authorList>
            <person name="Sulman M."/>
            <person name="Ellouze W."/>
            <person name="Ilyukhin E."/>
        </authorList>
    </citation>
    <scope>NUCLEOTIDE SEQUENCE [LARGE SCALE GENOMIC DNA]</scope>
    <source>
        <strain evidence="2 3">M11/M66-122</strain>
    </source>
</reference>
<accession>A0AAN9UKR8</accession>
<proteinExistence type="predicted"/>
<comment type="caution">
    <text evidence="2">The sequence shown here is derived from an EMBL/GenBank/DDBJ whole genome shotgun (WGS) entry which is preliminary data.</text>
</comment>
<dbReference type="Proteomes" id="UP001320420">
    <property type="component" value="Unassembled WGS sequence"/>
</dbReference>
<name>A0AAN9UKR8_9PEZI</name>